<feature type="transmembrane region" description="Helical" evidence="5">
    <location>
        <begin position="262"/>
        <end position="286"/>
    </location>
</feature>
<dbReference type="PANTHER" id="PTHR10924:SF6">
    <property type="entry name" value="SOLUTE CARRIER FAMILY 49 MEMBER A3"/>
    <property type="match status" value="1"/>
</dbReference>
<dbReference type="GO" id="GO:0016020">
    <property type="term" value="C:membrane"/>
    <property type="evidence" value="ECO:0007669"/>
    <property type="project" value="UniProtKB-SubCell"/>
</dbReference>
<dbReference type="GO" id="GO:0022857">
    <property type="term" value="F:transmembrane transporter activity"/>
    <property type="evidence" value="ECO:0007669"/>
    <property type="project" value="InterPro"/>
</dbReference>
<evidence type="ECO:0000256" key="4">
    <source>
        <dbReference type="ARBA" id="ARBA00023136"/>
    </source>
</evidence>
<evidence type="ECO:0000256" key="3">
    <source>
        <dbReference type="ARBA" id="ARBA00022989"/>
    </source>
</evidence>
<evidence type="ECO:0000256" key="2">
    <source>
        <dbReference type="ARBA" id="ARBA00022692"/>
    </source>
</evidence>
<name>A0A7S1FJP5_NOCSC</name>
<reference evidence="6" key="1">
    <citation type="submission" date="2021-01" db="EMBL/GenBank/DDBJ databases">
        <authorList>
            <person name="Corre E."/>
            <person name="Pelletier E."/>
            <person name="Niang G."/>
            <person name="Scheremetjew M."/>
            <person name="Finn R."/>
            <person name="Kale V."/>
            <person name="Holt S."/>
            <person name="Cochrane G."/>
            <person name="Meng A."/>
            <person name="Brown T."/>
            <person name="Cohen L."/>
        </authorList>
    </citation>
    <scope>NUCLEOTIDE SEQUENCE</scope>
</reference>
<feature type="transmembrane region" description="Helical" evidence="5">
    <location>
        <begin position="120"/>
        <end position="140"/>
    </location>
</feature>
<feature type="transmembrane region" description="Helical" evidence="5">
    <location>
        <begin position="419"/>
        <end position="438"/>
    </location>
</feature>
<organism evidence="6">
    <name type="scientific">Noctiluca scintillans</name>
    <name type="common">Sea sparkle</name>
    <name type="synonym">Red tide dinoflagellate</name>
    <dbReference type="NCBI Taxonomy" id="2966"/>
    <lineage>
        <taxon>Eukaryota</taxon>
        <taxon>Sar</taxon>
        <taxon>Alveolata</taxon>
        <taxon>Dinophyceae</taxon>
        <taxon>Noctilucales</taxon>
        <taxon>Noctilucaceae</taxon>
        <taxon>Noctiluca</taxon>
    </lineage>
</organism>
<gene>
    <name evidence="6" type="ORF">NSCI0253_LOCUS46757</name>
</gene>
<feature type="transmembrane region" description="Helical" evidence="5">
    <location>
        <begin position="189"/>
        <end position="208"/>
    </location>
</feature>
<dbReference type="SUPFAM" id="SSF103473">
    <property type="entry name" value="MFS general substrate transporter"/>
    <property type="match status" value="1"/>
</dbReference>
<feature type="transmembrane region" description="Helical" evidence="5">
    <location>
        <begin position="152"/>
        <end position="169"/>
    </location>
</feature>
<dbReference type="InterPro" id="IPR049680">
    <property type="entry name" value="FLVCR1-2_SLC49-like"/>
</dbReference>
<evidence type="ECO:0008006" key="7">
    <source>
        <dbReference type="Google" id="ProtNLM"/>
    </source>
</evidence>
<dbReference type="Gene3D" id="1.20.1250.20">
    <property type="entry name" value="MFS general substrate transporter like domains"/>
    <property type="match status" value="1"/>
</dbReference>
<dbReference type="AlphaFoldDB" id="A0A7S1FJP5"/>
<proteinExistence type="predicted"/>
<feature type="transmembrane region" description="Helical" evidence="5">
    <location>
        <begin position="65"/>
        <end position="83"/>
    </location>
</feature>
<evidence type="ECO:0000256" key="1">
    <source>
        <dbReference type="ARBA" id="ARBA00004141"/>
    </source>
</evidence>
<dbReference type="InterPro" id="IPR036259">
    <property type="entry name" value="MFS_trans_sf"/>
</dbReference>
<dbReference type="PANTHER" id="PTHR10924">
    <property type="entry name" value="MAJOR FACILITATOR SUPERFAMILY PROTEIN-RELATED"/>
    <property type="match status" value="1"/>
</dbReference>
<dbReference type="InterPro" id="IPR011701">
    <property type="entry name" value="MFS"/>
</dbReference>
<keyword evidence="4 5" id="KW-0472">Membrane</keyword>
<feature type="transmembrane region" description="Helical" evidence="5">
    <location>
        <begin position="387"/>
        <end position="407"/>
    </location>
</feature>
<comment type="subcellular location">
    <subcellularLocation>
        <location evidence="1">Membrane</location>
        <topology evidence="1">Multi-pass membrane protein</topology>
    </subcellularLocation>
</comment>
<dbReference type="Pfam" id="PF07690">
    <property type="entry name" value="MFS_1"/>
    <property type="match status" value="1"/>
</dbReference>
<keyword evidence="2 5" id="KW-0812">Transmembrane</keyword>
<accession>A0A7S1FJP5</accession>
<feature type="transmembrane region" description="Helical" evidence="5">
    <location>
        <begin position="357"/>
        <end position="380"/>
    </location>
</feature>
<feature type="transmembrane region" description="Helical" evidence="5">
    <location>
        <begin position="331"/>
        <end position="351"/>
    </location>
</feature>
<feature type="transmembrane region" description="Helical" evidence="5">
    <location>
        <begin position="95"/>
        <end position="114"/>
    </location>
</feature>
<protein>
    <recommendedName>
        <fullName evidence="7">Major facilitator superfamily (MFS) profile domain-containing protein</fullName>
    </recommendedName>
</protein>
<evidence type="ECO:0000313" key="6">
    <source>
        <dbReference type="EMBL" id="CAD8872400.1"/>
    </source>
</evidence>
<dbReference type="EMBL" id="HBFQ01065821">
    <property type="protein sequence ID" value="CAD8872400.1"/>
    <property type="molecule type" value="Transcribed_RNA"/>
</dbReference>
<feature type="transmembrane region" description="Helical" evidence="5">
    <location>
        <begin position="298"/>
        <end position="319"/>
    </location>
</feature>
<evidence type="ECO:0000256" key="5">
    <source>
        <dbReference type="SAM" id="Phobius"/>
    </source>
</evidence>
<keyword evidence="3 5" id="KW-1133">Transmembrane helix</keyword>
<sequence>MAACSSAVHVQELGTDSVSRTRALIDRRWLTVTVVALNSSLNAVLSCNYSVVEEVTQEALHTDDVQISFLYSAFLIIAAVGMTPGMMLAARWEGVALGCSVLLNVGASWLRWIASEQESYRLSLISTVMCALGTCTMLTLPAQVSQQRFPPDLWTFATSLMVQANYFGWLVGSVVPPQCISGVASFKHFMLYQAMVASMVLVAFVLMYRPVLKVSARSQGSEASASFLESRERPQAIQTEDDNHAPGGLLNLLGVAMAHPRFALQVGAFGLMGGVSFSQPSAGIFILQDYGFSNQVDVWVNMCFIGTGIVFGIVVGKFCNEPRFFGITLKAMFVVCALCTGISAVLAASGFLNSNNIASFILICVLSAGTGATSIGFIGIGIEAAALYPVGGAYACWLVEIIVQVAGGVISQEASNSNGFMVLAVVQGFATIVFLFSFKSVSFPASQQV</sequence>